<accession>A0A3A8KD20</accession>
<evidence type="ECO:0000256" key="1">
    <source>
        <dbReference type="SAM" id="MobiDB-lite"/>
    </source>
</evidence>
<reference evidence="3" key="1">
    <citation type="submission" date="2018-09" db="EMBL/GenBank/DDBJ databases">
        <authorList>
            <person name="Livingstone P.G."/>
            <person name="Whitworth D.E."/>
        </authorList>
    </citation>
    <scope>NUCLEOTIDE SEQUENCE [LARGE SCALE GENOMIC DNA]</scope>
    <source>
        <strain evidence="3">CA043D</strain>
    </source>
</reference>
<evidence type="ECO:0000313" key="2">
    <source>
        <dbReference type="EMBL" id="RKH00342.1"/>
    </source>
</evidence>
<dbReference type="AlphaFoldDB" id="A0A3A8KD20"/>
<comment type="caution">
    <text evidence="2">The sequence shown here is derived from an EMBL/GenBank/DDBJ whole genome shotgun (WGS) entry which is preliminary data.</text>
</comment>
<keyword evidence="3" id="KW-1185">Reference proteome</keyword>
<gene>
    <name evidence="2" type="ORF">D7X32_23705</name>
</gene>
<dbReference type="EMBL" id="RAWE01000094">
    <property type="protein sequence ID" value="RKH00342.1"/>
    <property type="molecule type" value="Genomic_DNA"/>
</dbReference>
<dbReference type="Proteomes" id="UP000268313">
    <property type="component" value="Unassembled WGS sequence"/>
</dbReference>
<protein>
    <submittedName>
        <fullName evidence="2">Uncharacterized protein</fullName>
    </submittedName>
</protein>
<name>A0A3A8KD20_9BACT</name>
<feature type="region of interest" description="Disordered" evidence="1">
    <location>
        <begin position="88"/>
        <end position="111"/>
    </location>
</feature>
<proteinExistence type="predicted"/>
<sequence length="170" mass="18545">MIPFSRTLVVLNLMFFGAGLALFVQGQRASASAEDVQARLERMEGRLNQVLAQRQSPAVALPGAPALPADLDARMEQAVTRALQAQAANVAPREDTAPREPHARNASAWSRGNEVVDRALSARRWGDEQARELSASMPSLTQQQQVDLLRRLSVAINEGQLKVETHGPLF</sequence>
<feature type="compositionally biased region" description="Basic and acidic residues" evidence="1">
    <location>
        <begin position="92"/>
        <end position="103"/>
    </location>
</feature>
<organism evidence="2 3">
    <name type="scientific">Corallococcus carmarthensis</name>
    <dbReference type="NCBI Taxonomy" id="2316728"/>
    <lineage>
        <taxon>Bacteria</taxon>
        <taxon>Pseudomonadati</taxon>
        <taxon>Myxococcota</taxon>
        <taxon>Myxococcia</taxon>
        <taxon>Myxococcales</taxon>
        <taxon>Cystobacterineae</taxon>
        <taxon>Myxococcaceae</taxon>
        <taxon>Corallococcus</taxon>
    </lineage>
</organism>
<dbReference type="RefSeq" id="WP_120604847.1">
    <property type="nucleotide sequence ID" value="NZ_JABFJX010000046.1"/>
</dbReference>
<dbReference type="OrthoDB" id="5512870at2"/>
<evidence type="ECO:0000313" key="3">
    <source>
        <dbReference type="Proteomes" id="UP000268313"/>
    </source>
</evidence>